<dbReference type="KEGG" id="mbac:BN1209_1638"/>
<protein>
    <recommendedName>
        <fullName evidence="3">BrnA antitoxin family protein</fullName>
    </recommendedName>
</protein>
<reference evidence="2" key="1">
    <citation type="submission" date="2014-12" db="EMBL/GenBank/DDBJ databases">
        <authorList>
            <person name="Salcher M.M."/>
        </authorList>
    </citation>
    <scope>NUCLEOTIDE SEQUENCE [LARGE SCALE GENOMIC DNA]</scope>
    <source>
        <strain evidence="2">MMS-10A-171</strain>
    </source>
</reference>
<dbReference type="STRING" id="1581680.BN1209_1638"/>
<dbReference type="EMBL" id="LN794158">
    <property type="protein sequence ID" value="CEN56673.1"/>
    <property type="molecule type" value="Genomic_DNA"/>
</dbReference>
<evidence type="ECO:0000313" key="1">
    <source>
        <dbReference type="EMBL" id="CEN56673.1"/>
    </source>
</evidence>
<accession>A0A0B7J1T3</accession>
<dbReference type="OrthoDB" id="9796641at2"/>
<dbReference type="AlphaFoldDB" id="A0A0B7J1T3"/>
<gene>
    <name evidence="1" type="ORF">BN1209_1638</name>
</gene>
<dbReference type="RefSeq" id="WP_144402567.1">
    <property type="nucleotide sequence ID" value="NZ_LN794158.1"/>
</dbReference>
<dbReference type="InterPro" id="IPR025528">
    <property type="entry name" value="BrnA_antitoxin"/>
</dbReference>
<keyword evidence="2" id="KW-1185">Reference proteome</keyword>
<name>A0A0B7J1T3_9PROT</name>
<evidence type="ECO:0008006" key="3">
    <source>
        <dbReference type="Google" id="ProtNLM"/>
    </source>
</evidence>
<sequence>MNKKLIRPTDEEDALITAAALSDADALPLTDSEWNAVKASAKRGPGRPIGSGSKAQVTLRLDLEVIQALKATGSGWQTRANEVLRKWAHHQ</sequence>
<organism evidence="1 2">
    <name type="scientific">Candidatus Methylopumilus turicensis</name>
    <dbReference type="NCBI Taxonomy" id="1581680"/>
    <lineage>
        <taxon>Bacteria</taxon>
        <taxon>Pseudomonadati</taxon>
        <taxon>Pseudomonadota</taxon>
        <taxon>Betaproteobacteria</taxon>
        <taxon>Nitrosomonadales</taxon>
        <taxon>Methylophilaceae</taxon>
        <taxon>Candidatus Methylopumilus</taxon>
    </lineage>
</organism>
<dbReference type="HOGENOM" id="CLU_140900_0_0_4"/>
<evidence type="ECO:0000313" key="2">
    <source>
        <dbReference type="Proteomes" id="UP000056322"/>
    </source>
</evidence>
<dbReference type="Proteomes" id="UP000056322">
    <property type="component" value="Chromosome 1"/>
</dbReference>
<proteinExistence type="predicted"/>
<dbReference type="Pfam" id="PF14384">
    <property type="entry name" value="BrnA_antitoxin"/>
    <property type="match status" value="1"/>
</dbReference>